<evidence type="ECO:0000313" key="2">
    <source>
        <dbReference type="Proteomes" id="UP000265520"/>
    </source>
</evidence>
<feature type="non-terminal residue" evidence="1">
    <location>
        <position position="10"/>
    </location>
</feature>
<reference evidence="1 2" key="1">
    <citation type="journal article" date="2018" name="Front. Plant Sci.">
        <title>Red Clover (Trifolium pratense) and Zigzag Clover (T. medium) - A Picture of Genomic Similarities and Differences.</title>
        <authorList>
            <person name="Dluhosova J."/>
            <person name="Istvanek J."/>
            <person name="Nedelnik J."/>
            <person name="Repkova J."/>
        </authorList>
    </citation>
    <scope>NUCLEOTIDE SEQUENCE [LARGE SCALE GENOMIC DNA]</scope>
    <source>
        <strain evidence="2">cv. 10/8</strain>
        <tissue evidence="1">Leaf</tissue>
    </source>
</reference>
<evidence type="ECO:0000313" key="1">
    <source>
        <dbReference type="EMBL" id="MCI52585.1"/>
    </source>
</evidence>
<keyword evidence="2" id="KW-1185">Reference proteome</keyword>
<protein>
    <submittedName>
        <fullName evidence="1">Uncharacterized protein</fullName>
    </submittedName>
</protein>
<name>A0A392SX04_9FABA</name>
<dbReference type="EMBL" id="LXQA010449492">
    <property type="protein sequence ID" value="MCI52585.1"/>
    <property type="molecule type" value="Genomic_DNA"/>
</dbReference>
<accession>A0A392SX04</accession>
<organism evidence="1 2">
    <name type="scientific">Trifolium medium</name>
    <dbReference type="NCBI Taxonomy" id="97028"/>
    <lineage>
        <taxon>Eukaryota</taxon>
        <taxon>Viridiplantae</taxon>
        <taxon>Streptophyta</taxon>
        <taxon>Embryophyta</taxon>
        <taxon>Tracheophyta</taxon>
        <taxon>Spermatophyta</taxon>
        <taxon>Magnoliopsida</taxon>
        <taxon>eudicotyledons</taxon>
        <taxon>Gunneridae</taxon>
        <taxon>Pentapetalae</taxon>
        <taxon>rosids</taxon>
        <taxon>fabids</taxon>
        <taxon>Fabales</taxon>
        <taxon>Fabaceae</taxon>
        <taxon>Papilionoideae</taxon>
        <taxon>50 kb inversion clade</taxon>
        <taxon>NPAAA clade</taxon>
        <taxon>Hologalegina</taxon>
        <taxon>IRL clade</taxon>
        <taxon>Trifolieae</taxon>
        <taxon>Trifolium</taxon>
    </lineage>
</organism>
<comment type="caution">
    <text evidence="1">The sequence shown here is derived from an EMBL/GenBank/DDBJ whole genome shotgun (WGS) entry which is preliminary data.</text>
</comment>
<proteinExistence type="predicted"/>
<dbReference type="Proteomes" id="UP000265520">
    <property type="component" value="Unassembled WGS sequence"/>
</dbReference>
<sequence>MGEWLRSPTV</sequence>